<organism evidence="1 2">
    <name type="scientific">Bacteroides ovatus</name>
    <dbReference type="NCBI Taxonomy" id="28116"/>
    <lineage>
        <taxon>Bacteria</taxon>
        <taxon>Pseudomonadati</taxon>
        <taxon>Bacteroidota</taxon>
        <taxon>Bacteroidia</taxon>
        <taxon>Bacteroidales</taxon>
        <taxon>Bacteroidaceae</taxon>
        <taxon>Bacteroides</taxon>
    </lineage>
</organism>
<evidence type="ECO:0000313" key="2">
    <source>
        <dbReference type="Proteomes" id="UP000183670"/>
    </source>
</evidence>
<sequence>MLTILRETYPAAKKEHICEFCACKIQPGQKYVRQTNVYDGVVYDFITHQECKEVAHELRMYDDCDDSGLDGESFREELDSYVYANHYDEHTDDVYTSWQLNRYEIAKKVLNELKQDR</sequence>
<reference evidence="1 2" key="1">
    <citation type="submission" date="2016-10" db="EMBL/GenBank/DDBJ databases">
        <authorList>
            <person name="de Groot N.N."/>
        </authorList>
    </citation>
    <scope>NUCLEOTIDE SEQUENCE [LARGE SCALE GENOMIC DNA]</scope>
    <source>
        <strain evidence="1 2">NLAE-zl-C500</strain>
    </source>
</reference>
<dbReference type="RefSeq" id="WP_074558100.1">
    <property type="nucleotide sequence ID" value="NZ_FMYE01000018.1"/>
</dbReference>
<name>A0A1G6G5B3_BACOV</name>
<gene>
    <name evidence="1" type="ORF">SAMN05192581_101837</name>
</gene>
<protein>
    <submittedName>
        <fullName evidence="1">Uncharacterized protein</fullName>
    </submittedName>
</protein>
<dbReference type="AlphaFoldDB" id="A0A1G6G5B3"/>
<evidence type="ECO:0000313" key="1">
    <source>
        <dbReference type="EMBL" id="SDB77170.1"/>
    </source>
</evidence>
<accession>A0A1G6G5B3</accession>
<proteinExistence type="predicted"/>
<dbReference type="Proteomes" id="UP000183670">
    <property type="component" value="Unassembled WGS sequence"/>
</dbReference>
<dbReference type="EMBL" id="FMYE01000018">
    <property type="protein sequence ID" value="SDB77170.1"/>
    <property type="molecule type" value="Genomic_DNA"/>
</dbReference>